<accession>A0A834IB88</accession>
<organism evidence="1 2">
    <name type="scientific">Rhynchophorus ferrugineus</name>
    <name type="common">Red palm weevil</name>
    <name type="synonym">Curculio ferrugineus</name>
    <dbReference type="NCBI Taxonomy" id="354439"/>
    <lineage>
        <taxon>Eukaryota</taxon>
        <taxon>Metazoa</taxon>
        <taxon>Ecdysozoa</taxon>
        <taxon>Arthropoda</taxon>
        <taxon>Hexapoda</taxon>
        <taxon>Insecta</taxon>
        <taxon>Pterygota</taxon>
        <taxon>Neoptera</taxon>
        <taxon>Endopterygota</taxon>
        <taxon>Coleoptera</taxon>
        <taxon>Polyphaga</taxon>
        <taxon>Cucujiformia</taxon>
        <taxon>Curculionidae</taxon>
        <taxon>Dryophthorinae</taxon>
        <taxon>Rhynchophorus</taxon>
    </lineage>
</organism>
<protein>
    <submittedName>
        <fullName evidence="1">Uncharacterized protein</fullName>
    </submittedName>
</protein>
<dbReference type="Proteomes" id="UP000625711">
    <property type="component" value="Unassembled WGS sequence"/>
</dbReference>
<name>A0A834IB88_RHYFE</name>
<comment type="caution">
    <text evidence="1">The sequence shown here is derived from an EMBL/GenBank/DDBJ whole genome shotgun (WGS) entry which is preliminary data.</text>
</comment>
<reference evidence="1" key="1">
    <citation type="submission" date="2020-08" db="EMBL/GenBank/DDBJ databases">
        <title>Genome sequencing and assembly of the red palm weevil Rhynchophorus ferrugineus.</title>
        <authorList>
            <person name="Dias G.B."/>
            <person name="Bergman C.M."/>
            <person name="Manee M."/>
        </authorList>
    </citation>
    <scope>NUCLEOTIDE SEQUENCE</scope>
    <source>
        <strain evidence="1">AA-2017</strain>
        <tissue evidence="1">Whole larva</tissue>
    </source>
</reference>
<evidence type="ECO:0000313" key="1">
    <source>
        <dbReference type="EMBL" id="KAF7277419.1"/>
    </source>
</evidence>
<dbReference type="EMBL" id="JAACXV010002131">
    <property type="protein sequence ID" value="KAF7277419.1"/>
    <property type="molecule type" value="Genomic_DNA"/>
</dbReference>
<gene>
    <name evidence="1" type="ORF">GWI33_007486</name>
</gene>
<sequence length="92" mass="10094">METNSGSSCRSPGIVVLCDDMSRDFIRSDREVDADRFGYGLSAGWRPKRGVGWGSVMKTPPRIEINGSFYGRHRARLSSGLINYAVVCGHGN</sequence>
<evidence type="ECO:0000313" key="2">
    <source>
        <dbReference type="Proteomes" id="UP000625711"/>
    </source>
</evidence>
<dbReference type="AlphaFoldDB" id="A0A834IB88"/>
<proteinExistence type="predicted"/>
<keyword evidence="2" id="KW-1185">Reference proteome</keyword>